<proteinExistence type="predicted"/>
<accession>A0ACA9SAC9</accession>
<evidence type="ECO:0000313" key="2">
    <source>
        <dbReference type="Proteomes" id="UP000789920"/>
    </source>
</evidence>
<dbReference type="EMBL" id="CAJVQC010098956">
    <property type="protein sequence ID" value="CAG8830338.1"/>
    <property type="molecule type" value="Genomic_DNA"/>
</dbReference>
<sequence>RVLKYRQFMLQLAWNFIDDALNNDKKINKQCLNNNSTLIVGKNFKLPVIHLSGVDHYPEWRMDH</sequence>
<comment type="caution">
    <text evidence="1">The sequence shown here is derived from an EMBL/GenBank/DDBJ whole genome shotgun (WGS) entry which is preliminary data.</text>
</comment>
<feature type="non-terminal residue" evidence="1">
    <location>
        <position position="1"/>
    </location>
</feature>
<evidence type="ECO:0000313" key="1">
    <source>
        <dbReference type="EMBL" id="CAG8830338.1"/>
    </source>
</evidence>
<organism evidence="1 2">
    <name type="scientific">Racocetra persica</name>
    <dbReference type="NCBI Taxonomy" id="160502"/>
    <lineage>
        <taxon>Eukaryota</taxon>
        <taxon>Fungi</taxon>
        <taxon>Fungi incertae sedis</taxon>
        <taxon>Mucoromycota</taxon>
        <taxon>Glomeromycotina</taxon>
        <taxon>Glomeromycetes</taxon>
        <taxon>Diversisporales</taxon>
        <taxon>Gigasporaceae</taxon>
        <taxon>Racocetra</taxon>
    </lineage>
</organism>
<feature type="non-terminal residue" evidence="1">
    <location>
        <position position="64"/>
    </location>
</feature>
<keyword evidence="2" id="KW-1185">Reference proteome</keyword>
<name>A0ACA9SAC9_9GLOM</name>
<gene>
    <name evidence="1" type="ORF">RPERSI_LOCUS27776</name>
</gene>
<protein>
    <submittedName>
        <fullName evidence="1">17103_t:CDS:1</fullName>
    </submittedName>
</protein>
<dbReference type="Proteomes" id="UP000789920">
    <property type="component" value="Unassembled WGS sequence"/>
</dbReference>
<reference evidence="1" key="1">
    <citation type="submission" date="2021-06" db="EMBL/GenBank/DDBJ databases">
        <authorList>
            <person name="Kallberg Y."/>
            <person name="Tangrot J."/>
            <person name="Rosling A."/>
        </authorList>
    </citation>
    <scope>NUCLEOTIDE SEQUENCE</scope>
    <source>
        <strain evidence="1">MA461A</strain>
    </source>
</reference>